<dbReference type="AlphaFoldDB" id="A0AAN6MQZ5"/>
<sequence>MTNPPLPLLSDPGRRLFWTLQGALDSAISVLGEDCNPDGPREPYLRAENNNLHHPIGDEPITTRPYVTLTVTEENIDGWRDEWDDINYEGFDEDIRPSAADLPPTFEPVVVTASNGEFVSVHDYVTVVHPWLMARREQILRARHVADDHYTPGVVEERMLVVVQNAEMIVAEDEQEWLATLRDTFAGTRRQREQEEAEQAAAASG</sequence>
<gene>
    <name evidence="1" type="ORF">C8A05DRAFT_13332</name>
</gene>
<comment type="caution">
    <text evidence="1">The sequence shown here is derived from an EMBL/GenBank/DDBJ whole genome shotgun (WGS) entry which is preliminary data.</text>
</comment>
<dbReference type="EMBL" id="MU855382">
    <property type="protein sequence ID" value="KAK3904826.1"/>
    <property type="molecule type" value="Genomic_DNA"/>
</dbReference>
<reference evidence="1" key="2">
    <citation type="submission" date="2023-05" db="EMBL/GenBank/DDBJ databases">
        <authorList>
            <consortium name="Lawrence Berkeley National Laboratory"/>
            <person name="Steindorff A."/>
            <person name="Hensen N."/>
            <person name="Bonometti L."/>
            <person name="Westerberg I."/>
            <person name="Brannstrom I.O."/>
            <person name="Guillou S."/>
            <person name="Cros-Aarteil S."/>
            <person name="Calhoun S."/>
            <person name="Haridas S."/>
            <person name="Kuo A."/>
            <person name="Mondo S."/>
            <person name="Pangilinan J."/>
            <person name="Riley R."/>
            <person name="Labutti K."/>
            <person name="Andreopoulos B."/>
            <person name="Lipzen A."/>
            <person name="Chen C."/>
            <person name="Yanf M."/>
            <person name="Daum C."/>
            <person name="Ng V."/>
            <person name="Clum A."/>
            <person name="Ohm R."/>
            <person name="Martin F."/>
            <person name="Silar P."/>
            <person name="Natvig D."/>
            <person name="Lalanne C."/>
            <person name="Gautier V."/>
            <person name="Ament-Velasquez S.L."/>
            <person name="Kruys A."/>
            <person name="Hutchinson M.I."/>
            <person name="Powell A.J."/>
            <person name="Barry K."/>
            <person name="Miller A.N."/>
            <person name="Grigoriev I.V."/>
            <person name="Debuchy R."/>
            <person name="Gladieux P."/>
            <person name="Thoren M.H."/>
            <person name="Johannesson H."/>
        </authorList>
    </citation>
    <scope>NUCLEOTIDE SEQUENCE</scope>
    <source>
        <strain evidence="1">CBS 103.79</strain>
    </source>
</reference>
<accession>A0AAN6MQZ5</accession>
<dbReference type="Proteomes" id="UP001303889">
    <property type="component" value="Unassembled WGS sequence"/>
</dbReference>
<keyword evidence="2" id="KW-1185">Reference proteome</keyword>
<evidence type="ECO:0000313" key="1">
    <source>
        <dbReference type="EMBL" id="KAK3904826.1"/>
    </source>
</evidence>
<proteinExistence type="predicted"/>
<organism evidence="1 2">
    <name type="scientific">Staphylotrichum tortipilum</name>
    <dbReference type="NCBI Taxonomy" id="2831512"/>
    <lineage>
        <taxon>Eukaryota</taxon>
        <taxon>Fungi</taxon>
        <taxon>Dikarya</taxon>
        <taxon>Ascomycota</taxon>
        <taxon>Pezizomycotina</taxon>
        <taxon>Sordariomycetes</taxon>
        <taxon>Sordariomycetidae</taxon>
        <taxon>Sordariales</taxon>
        <taxon>Chaetomiaceae</taxon>
        <taxon>Staphylotrichum</taxon>
    </lineage>
</organism>
<reference evidence="1" key="1">
    <citation type="journal article" date="2023" name="Mol. Phylogenet. Evol.">
        <title>Genome-scale phylogeny and comparative genomics of the fungal order Sordariales.</title>
        <authorList>
            <person name="Hensen N."/>
            <person name="Bonometti L."/>
            <person name="Westerberg I."/>
            <person name="Brannstrom I.O."/>
            <person name="Guillou S."/>
            <person name="Cros-Aarteil S."/>
            <person name="Calhoun S."/>
            <person name="Haridas S."/>
            <person name="Kuo A."/>
            <person name="Mondo S."/>
            <person name="Pangilinan J."/>
            <person name="Riley R."/>
            <person name="LaButti K."/>
            <person name="Andreopoulos B."/>
            <person name="Lipzen A."/>
            <person name="Chen C."/>
            <person name="Yan M."/>
            <person name="Daum C."/>
            <person name="Ng V."/>
            <person name="Clum A."/>
            <person name="Steindorff A."/>
            <person name="Ohm R.A."/>
            <person name="Martin F."/>
            <person name="Silar P."/>
            <person name="Natvig D.O."/>
            <person name="Lalanne C."/>
            <person name="Gautier V."/>
            <person name="Ament-Velasquez S.L."/>
            <person name="Kruys A."/>
            <person name="Hutchinson M.I."/>
            <person name="Powell A.J."/>
            <person name="Barry K."/>
            <person name="Miller A.N."/>
            <person name="Grigoriev I.V."/>
            <person name="Debuchy R."/>
            <person name="Gladieux P."/>
            <person name="Hiltunen Thoren M."/>
            <person name="Johannesson H."/>
        </authorList>
    </citation>
    <scope>NUCLEOTIDE SEQUENCE</scope>
    <source>
        <strain evidence="1">CBS 103.79</strain>
    </source>
</reference>
<protein>
    <submittedName>
        <fullName evidence="1">Uncharacterized protein</fullName>
    </submittedName>
</protein>
<evidence type="ECO:0000313" key="2">
    <source>
        <dbReference type="Proteomes" id="UP001303889"/>
    </source>
</evidence>
<name>A0AAN6MQZ5_9PEZI</name>